<dbReference type="InterPro" id="IPR053733">
    <property type="entry name" value="Heme_Transport_Util_sf"/>
</dbReference>
<organism evidence="1 2">
    <name type="scientific">Rhodospira trueperi</name>
    <dbReference type="NCBI Taxonomy" id="69960"/>
    <lineage>
        <taxon>Bacteria</taxon>
        <taxon>Pseudomonadati</taxon>
        <taxon>Pseudomonadota</taxon>
        <taxon>Alphaproteobacteria</taxon>
        <taxon>Rhodospirillales</taxon>
        <taxon>Rhodospirillaceae</taxon>
        <taxon>Rhodospira</taxon>
    </lineage>
</organism>
<dbReference type="SUPFAM" id="SSF144064">
    <property type="entry name" value="Heme iron utilization protein-like"/>
    <property type="match status" value="1"/>
</dbReference>
<protein>
    <recommendedName>
        <fullName evidence="3">Heme utilization protein HuvX</fullName>
    </recommendedName>
</protein>
<dbReference type="Gene3D" id="3.40.1570.10">
    <property type="entry name" value="HemS/ChuS/ChuX like domains"/>
    <property type="match status" value="1"/>
</dbReference>
<dbReference type="EMBL" id="FNAP01000019">
    <property type="protein sequence ID" value="SDE97103.1"/>
    <property type="molecule type" value="Genomic_DNA"/>
</dbReference>
<sequence length="122" mass="13406">MDDVADWGEVMVIVHTADLILECRGALPVGQEGHGYFNLRGPGPIGGHIRRDRCGAIQFVSRPFMGSDSHAIMLFNRDGGVMVKIFVGRDETRALRADQVARFVALRDRLAMEGETGHDNDA</sequence>
<evidence type="ECO:0008006" key="3">
    <source>
        <dbReference type="Google" id="ProtNLM"/>
    </source>
</evidence>
<dbReference type="NCBIfam" id="TIGR04108">
    <property type="entry name" value="HutX"/>
    <property type="match status" value="1"/>
</dbReference>
<evidence type="ECO:0000313" key="1">
    <source>
        <dbReference type="EMBL" id="SDE97103.1"/>
    </source>
</evidence>
<proteinExistence type="predicted"/>
<accession>A0A1G7H9W0</accession>
<dbReference type="Pfam" id="PF06228">
    <property type="entry name" value="ChuX_HutX"/>
    <property type="match status" value="1"/>
</dbReference>
<evidence type="ECO:0000313" key="2">
    <source>
        <dbReference type="Proteomes" id="UP000199412"/>
    </source>
</evidence>
<dbReference type="InterPro" id="IPR010413">
    <property type="entry name" value="HutX-like"/>
</dbReference>
<dbReference type="AlphaFoldDB" id="A0A1G7H9W0"/>
<reference evidence="1 2" key="1">
    <citation type="submission" date="2016-10" db="EMBL/GenBank/DDBJ databases">
        <authorList>
            <person name="de Groot N.N."/>
        </authorList>
    </citation>
    <scope>NUCLEOTIDE SEQUENCE [LARGE SCALE GENOMIC DNA]</scope>
    <source>
        <strain evidence="1 2">ATCC 700224</strain>
    </source>
</reference>
<keyword evidence="2" id="KW-1185">Reference proteome</keyword>
<name>A0A1G7H9W0_9PROT</name>
<dbReference type="STRING" id="69960.SAMN05421720_1199"/>
<dbReference type="CDD" id="cd16829">
    <property type="entry name" value="ChuX_HutX-like"/>
    <property type="match status" value="1"/>
</dbReference>
<dbReference type="Proteomes" id="UP000199412">
    <property type="component" value="Unassembled WGS sequence"/>
</dbReference>
<gene>
    <name evidence="1" type="ORF">SAMN05421720_1199</name>
</gene>